<proteinExistence type="inferred from homology"/>
<dbReference type="PANTHER" id="PTHR37164">
    <property type="entry name" value="BACTERIOHEMERYTHRIN"/>
    <property type="match status" value="1"/>
</dbReference>
<dbReference type="InterPro" id="IPR012827">
    <property type="entry name" value="Hemerythrin_metal-bd"/>
</dbReference>
<dbReference type="SUPFAM" id="SSF47188">
    <property type="entry name" value="Hemerythrin-like"/>
    <property type="match status" value="2"/>
</dbReference>
<dbReference type="CDD" id="cd12107">
    <property type="entry name" value="Hemerythrin"/>
    <property type="match status" value="2"/>
</dbReference>
<feature type="domain" description="Hemerythrin-like" evidence="4">
    <location>
        <begin position="143"/>
        <end position="260"/>
    </location>
</feature>
<dbReference type="GO" id="GO:0046872">
    <property type="term" value="F:metal ion binding"/>
    <property type="evidence" value="ECO:0007669"/>
    <property type="project" value="UniProtKB-KW"/>
</dbReference>
<dbReference type="Pfam" id="PF01814">
    <property type="entry name" value="Hemerythrin"/>
    <property type="match status" value="2"/>
</dbReference>
<reference evidence="5 6" key="1">
    <citation type="submission" date="2016-10" db="EMBL/GenBank/DDBJ databases">
        <authorList>
            <person name="de Groot N.N."/>
        </authorList>
    </citation>
    <scope>NUCLEOTIDE SEQUENCE [LARGE SCALE GENOMIC DNA]</scope>
    <source>
        <strain evidence="5 6">DSM 14045</strain>
    </source>
</reference>
<dbReference type="RefSeq" id="WP_074718115.1">
    <property type="nucleotide sequence ID" value="NZ_FNPG01000020.1"/>
</dbReference>
<protein>
    <submittedName>
        <fullName evidence="5">Hemerythrin</fullName>
    </submittedName>
</protein>
<dbReference type="PANTHER" id="PTHR37164:SF1">
    <property type="entry name" value="BACTERIOHEMERYTHRIN"/>
    <property type="match status" value="1"/>
</dbReference>
<evidence type="ECO:0000313" key="5">
    <source>
        <dbReference type="EMBL" id="SDY51901.1"/>
    </source>
</evidence>
<dbReference type="InterPro" id="IPR050669">
    <property type="entry name" value="Hemerythrin"/>
</dbReference>
<dbReference type="Gene3D" id="1.20.120.50">
    <property type="entry name" value="Hemerythrin-like"/>
    <property type="match status" value="2"/>
</dbReference>
<dbReference type="EMBL" id="FNPG01000020">
    <property type="protein sequence ID" value="SDY51901.1"/>
    <property type="molecule type" value="Genomic_DNA"/>
</dbReference>
<dbReference type="InterPro" id="IPR035938">
    <property type="entry name" value="Hemerythrin-like_sf"/>
</dbReference>
<dbReference type="STRING" id="1122142.SAMN02910414_01742"/>
<sequence length="270" mass="31877">MLIFTDDCLTGIEEIDNEHKKLFKLINDAYVDLNDKTIDKQIACIELLRNLKNYASTHFEHEEAYMKQINDPELPHQQKAHEAFKAKINNIHLTGLSDENLTKTASDLLDYMSRWLFSHVISSDTLIGKTKTPFTFTDDYLVGVDFIDNEHRRLFEIMSQANNLINDETLFDKYDSIIEIIEELREYTEFHFADEERFMLKIGYPNLDKQEVAHALFVSRLNEINLDNIDDNQDDYLNDLLSFLLNWLSNHIKRMDKKIGEYYLTNHKNK</sequence>
<dbReference type="InterPro" id="IPR012312">
    <property type="entry name" value="Hemerythrin-like"/>
</dbReference>
<feature type="domain" description="Hemerythrin-like" evidence="4">
    <location>
        <begin position="10"/>
        <end position="120"/>
    </location>
</feature>
<name>A0A1H3KI95_9FIRM</name>
<dbReference type="Proteomes" id="UP000183918">
    <property type="component" value="Unassembled WGS sequence"/>
</dbReference>
<evidence type="ECO:0000256" key="3">
    <source>
        <dbReference type="ARBA" id="ARBA00023004"/>
    </source>
</evidence>
<keyword evidence="3" id="KW-0408">Iron</keyword>
<comment type="similarity">
    <text evidence="1">Belongs to the hemerythrin family.</text>
</comment>
<dbReference type="NCBIfam" id="NF033749">
    <property type="entry name" value="bact_hemeryth"/>
    <property type="match status" value="1"/>
</dbReference>
<keyword evidence="6" id="KW-1185">Reference proteome</keyword>
<keyword evidence="2" id="KW-0479">Metal-binding</keyword>
<evidence type="ECO:0000313" key="6">
    <source>
        <dbReference type="Proteomes" id="UP000183918"/>
    </source>
</evidence>
<evidence type="ECO:0000259" key="4">
    <source>
        <dbReference type="Pfam" id="PF01814"/>
    </source>
</evidence>
<dbReference type="AlphaFoldDB" id="A0A1H3KI95"/>
<accession>A0A1H3KI95</accession>
<gene>
    <name evidence="5" type="ORF">SAMN02910414_01742</name>
</gene>
<dbReference type="OrthoDB" id="9797092at2"/>
<evidence type="ECO:0000256" key="2">
    <source>
        <dbReference type="ARBA" id="ARBA00022723"/>
    </source>
</evidence>
<evidence type="ECO:0000256" key="1">
    <source>
        <dbReference type="ARBA" id="ARBA00010587"/>
    </source>
</evidence>
<dbReference type="NCBIfam" id="TIGR02481">
    <property type="entry name" value="hemeryth_dom"/>
    <property type="match status" value="2"/>
</dbReference>
<organism evidence="5 6">
    <name type="scientific">Lachnobacterium bovis DSM 14045</name>
    <dbReference type="NCBI Taxonomy" id="1122142"/>
    <lineage>
        <taxon>Bacteria</taxon>
        <taxon>Bacillati</taxon>
        <taxon>Bacillota</taxon>
        <taxon>Clostridia</taxon>
        <taxon>Lachnospirales</taxon>
        <taxon>Lachnospiraceae</taxon>
        <taxon>Lachnobacterium</taxon>
    </lineage>
</organism>